<gene>
    <name evidence="1" type="ORF">DES53_104277</name>
</gene>
<dbReference type="Proteomes" id="UP000253426">
    <property type="component" value="Unassembled WGS sequence"/>
</dbReference>
<dbReference type="AlphaFoldDB" id="A0A366HNU6"/>
<comment type="caution">
    <text evidence="1">The sequence shown here is derived from an EMBL/GenBank/DDBJ whole genome shotgun (WGS) entry which is preliminary data.</text>
</comment>
<protein>
    <submittedName>
        <fullName evidence="1">Uncharacterized protein</fullName>
    </submittedName>
</protein>
<reference evidence="1 2" key="1">
    <citation type="submission" date="2018-06" db="EMBL/GenBank/DDBJ databases">
        <title>Genomic Encyclopedia of Type Strains, Phase IV (KMG-IV): sequencing the most valuable type-strain genomes for metagenomic binning, comparative biology and taxonomic classification.</title>
        <authorList>
            <person name="Goeker M."/>
        </authorList>
    </citation>
    <scope>NUCLEOTIDE SEQUENCE [LARGE SCALE GENOMIC DNA]</scope>
    <source>
        <strain evidence="1 2">DSM 25532</strain>
    </source>
</reference>
<evidence type="ECO:0000313" key="1">
    <source>
        <dbReference type="EMBL" id="RBP44456.1"/>
    </source>
</evidence>
<dbReference type="EMBL" id="QNRR01000004">
    <property type="protein sequence ID" value="RBP44456.1"/>
    <property type="molecule type" value="Genomic_DNA"/>
</dbReference>
<proteinExistence type="predicted"/>
<name>A0A366HNU6_9BACT</name>
<evidence type="ECO:0000313" key="2">
    <source>
        <dbReference type="Proteomes" id="UP000253426"/>
    </source>
</evidence>
<organism evidence="1 2">
    <name type="scientific">Roseimicrobium gellanilyticum</name>
    <dbReference type="NCBI Taxonomy" id="748857"/>
    <lineage>
        <taxon>Bacteria</taxon>
        <taxon>Pseudomonadati</taxon>
        <taxon>Verrucomicrobiota</taxon>
        <taxon>Verrucomicrobiia</taxon>
        <taxon>Verrucomicrobiales</taxon>
        <taxon>Verrucomicrobiaceae</taxon>
        <taxon>Roseimicrobium</taxon>
    </lineage>
</organism>
<sequence>MTLNLSAGVGKFSCTFVGPVKSSLVYRFSGVVRSIIQLLILGFVMTVLAHGGEPVREIRHSPDKKYLVAWFDQDVGEPLRDMRSVVLCASDDSAPLFSFVSNPRYTDAAWNASSNLCIIADAPDNGGPVIWLLRMNEKGDWQPEVLDPFASLSKEFYDIPDRASLFRPSLLKIEWLSETKVRFRGYCNLGTYFMTVDTTMPGKAAEVEKLSDKLLRE</sequence>
<accession>A0A366HNU6</accession>
<keyword evidence="2" id="KW-1185">Reference proteome</keyword>